<evidence type="ECO:0000256" key="3">
    <source>
        <dbReference type="ARBA" id="ARBA00022670"/>
    </source>
</evidence>
<comment type="cofactor">
    <cofactor evidence="1">
        <name>Zn(2+)</name>
        <dbReference type="ChEBI" id="CHEBI:29105"/>
    </cofactor>
</comment>
<dbReference type="SUPFAM" id="SSF55031">
    <property type="entry name" value="Bacterial exopeptidase dimerisation domain"/>
    <property type="match status" value="1"/>
</dbReference>
<evidence type="ECO:0000313" key="11">
    <source>
        <dbReference type="Proteomes" id="UP000620366"/>
    </source>
</evidence>
<dbReference type="GO" id="GO:0006508">
    <property type="term" value="P:proteolysis"/>
    <property type="evidence" value="ECO:0007669"/>
    <property type="project" value="UniProtKB-KW"/>
</dbReference>
<sequence length="462" mass="50763">MDIKKFVADNESNIKRDIKRLVNIKSVKSAAMPGAPYGKGVRDCQLEAMKICSELGMNVTDCDGHIAFGHYGREDRFLGIIGHIDVVPEGSGWDSEPYRCIERDGCLVGRGASDNKGPFVITAYAVKYLIENNIPLNYGIRFLIGLDEESGMSDIAYYKRRYPQPVFTFTPDFHFPVGNGEKGIYTADLVSQQLEDGAILELTGGVVTNAVADRASALLKRETYDLVQRAAQGREEIAVELTERGVSVLATGRAAHAAMPEKGVNANHLLMQFLCETGALQGEEAAAAQFIKLATEHFDGRAFGINIPDGRFEPTTIIGGMLSLRDNRLVLNVNCRYNTALSPEELALHIASTARENRFEVQNVSNSPYFYLEPDHPGVRALCSIYGEAVGEPDIQPMLLSGGTYARCMDNAVSYGATFHDAVKPSWAGNGHMKNEAYDFTKALRACEIYIETLLRLQEISL</sequence>
<keyword evidence="11" id="KW-1185">Reference proteome</keyword>
<comment type="caution">
    <text evidence="10">The sequence shown here is derived from an EMBL/GenBank/DDBJ whole genome shotgun (WGS) entry which is preliminary data.</text>
</comment>
<evidence type="ECO:0000256" key="4">
    <source>
        <dbReference type="ARBA" id="ARBA00022723"/>
    </source>
</evidence>
<dbReference type="EC" id="3.4.13.-" evidence="10"/>
<keyword evidence="6" id="KW-0862">Zinc</keyword>
<dbReference type="GO" id="GO:0008777">
    <property type="term" value="F:acetylornithine deacetylase activity"/>
    <property type="evidence" value="ECO:0007669"/>
    <property type="project" value="TreeGrafter"/>
</dbReference>
<evidence type="ECO:0000256" key="5">
    <source>
        <dbReference type="ARBA" id="ARBA00022801"/>
    </source>
</evidence>
<evidence type="ECO:0000256" key="7">
    <source>
        <dbReference type="ARBA" id="ARBA00022997"/>
    </source>
</evidence>
<dbReference type="Gene3D" id="3.30.70.360">
    <property type="match status" value="2"/>
</dbReference>
<gene>
    <name evidence="10" type="ORF">H8695_00355</name>
</gene>
<dbReference type="PROSITE" id="PS00758">
    <property type="entry name" value="ARGE_DAPE_CPG2_1"/>
    <property type="match status" value="1"/>
</dbReference>
<evidence type="ECO:0000259" key="9">
    <source>
        <dbReference type="Pfam" id="PF07687"/>
    </source>
</evidence>
<evidence type="ECO:0000256" key="6">
    <source>
        <dbReference type="ARBA" id="ARBA00022833"/>
    </source>
</evidence>
<dbReference type="PANTHER" id="PTHR43808">
    <property type="entry name" value="ACETYLORNITHINE DEACETYLASE"/>
    <property type="match status" value="1"/>
</dbReference>
<dbReference type="GO" id="GO:0008270">
    <property type="term" value="F:zinc ion binding"/>
    <property type="evidence" value="ECO:0007669"/>
    <property type="project" value="InterPro"/>
</dbReference>
<evidence type="ECO:0000313" key="10">
    <source>
        <dbReference type="EMBL" id="MBC8535148.1"/>
    </source>
</evidence>
<evidence type="ECO:0000256" key="1">
    <source>
        <dbReference type="ARBA" id="ARBA00001947"/>
    </source>
</evidence>
<organism evidence="10 11">
    <name type="scientific">Feifania hominis</name>
    <dbReference type="NCBI Taxonomy" id="2763660"/>
    <lineage>
        <taxon>Bacteria</taxon>
        <taxon>Bacillati</taxon>
        <taxon>Bacillota</taxon>
        <taxon>Clostridia</taxon>
        <taxon>Eubacteriales</taxon>
        <taxon>Feifaniaceae</taxon>
        <taxon>Feifania</taxon>
    </lineage>
</organism>
<dbReference type="InterPro" id="IPR001261">
    <property type="entry name" value="ArgE/DapE_CS"/>
</dbReference>
<dbReference type="GO" id="GO:0008237">
    <property type="term" value="F:metallopeptidase activity"/>
    <property type="evidence" value="ECO:0007669"/>
    <property type="project" value="UniProtKB-KW"/>
</dbReference>
<dbReference type="PANTHER" id="PTHR43808:SF31">
    <property type="entry name" value="N-ACETYL-L-CITRULLINE DEACETYLASE"/>
    <property type="match status" value="1"/>
</dbReference>
<proteinExistence type="inferred from homology"/>
<dbReference type="SUPFAM" id="SSF53187">
    <property type="entry name" value="Zn-dependent exopeptidases"/>
    <property type="match status" value="1"/>
</dbReference>
<name>A0A926DAY5_9FIRM</name>
<dbReference type="InterPro" id="IPR036264">
    <property type="entry name" value="Bact_exopeptidase_dim_dom"/>
</dbReference>
<dbReference type="InterPro" id="IPR011650">
    <property type="entry name" value="Peptidase_M20_dimer"/>
</dbReference>
<dbReference type="NCBIfam" id="TIGR01887">
    <property type="entry name" value="dipeptidaselike"/>
    <property type="match status" value="1"/>
</dbReference>
<keyword evidence="8" id="KW-0482">Metalloprotease</keyword>
<dbReference type="InterPro" id="IPR050072">
    <property type="entry name" value="Peptidase_M20A"/>
</dbReference>
<dbReference type="Pfam" id="PF01546">
    <property type="entry name" value="Peptidase_M20"/>
    <property type="match status" value="1"/>
</dbReference>
<dbReference type="InterPro" id="IPR002933">
    <property type="entry name" value="Peptidase_M20"/>
</dbReference>
<keyword evidence="5 10" id="KW-0378">Hydrolase</keyword>
<keyword evidence="3" id="KW-0645">Protease</keyword>
<dbReference type="AlphaFoldDB" id="A0A926DAY5"/>
<accession>A0A926DAY5</accession>
<dbReference type="InterPro" id="IPR010964">
    <property type="entry name" value="M20A_pepV-rel"/>
</dbReference>
<evidence type="ECO:0000256" key="8">
    <source>
        <dbReference type="ARBA" id="ARBA00023049"/>
    </source>
</evidence>
<evidence type="ECO:0000256" key="2">
    <source>
        <dbReference type="ARBA" id="ARBA00006247"/>
    </source>
</evidence>
<reference evidence="10" key="1">
    <citation type="submission" date="2020-08" db="EMBL/GenBank/DDBJ databases">
        <title>Genome public.</title>
        <authorList>
            <person name="Liu C."/>
            <person name="Sun Q."/>
        </authorList>
    </citation>
    <scope>NUCLEOTIDE SEQUENCE</scope>
    <source>
        <strain evidence="10">BX7</strain>
    </source>
</reference>
<dbReference type="GO" id="GO:0016805">
    <property type="term" value="F:dipeptidase activity"/>
    <property type="evidence" value="ECO:0007669"/>
    <property type="project" value="UniProtKB-KW"/>
</dbReference>
<dbReference type="RefSeq" id="WP_249298786.1">
    <property type="nucleotide sequence ID" value="NZ_JACRSP010000001.1"/>
</dbReference>
<dbReference type="Gene3D" id="3.40.630.10">
    <property type="entry name" value="Zn peptidases"/>
    <property type="match status" value="1"/>
</dbReference>
<feature type="domain" description="Peptidase M20 dimerisation" evidence="9">
    <location>
        <begin position="249"/>
        <end position="350"/>
    </location>
</feature>
<comment type="similarity">
    <text evidence="2">Belongs to the peptidase M20A family.</text>
</comment>
<dbReference type="EMBL" id="JACRSP010000001">
    <property type="protein sequence ID" value="MBC8535148.1"/>
    <property type="molecule type" value="Genomic_DNA"/>
</dbReference>
<keyword evidence="4" id="KW-0479">Metal-binding</keyword>
<dbReference type="Proteomes" id="UP000620366">
    <property type="component" value="Unassembled WGS sequence"/>
</dbReference>
<protein>
    <submittedName>
        <fullName evidence="10">Sapep family Mn(2+)-dependent dipeptidase</fullName>
        <ecNumber evidence="10">3.4.13.-</ecNumber>
    </submittedName>
</protein>
<keyword evidence="7 10" id="KW-0224">Dipeptidase</keyword>
<dbReference type="GO" id="GO:0006526">
    <property type="term" value="P:L-arginine biosynthetic process"/>
    <property type="evidence" value="ECO:0007669"/>
    <property type="project" value="TreeGrafter"/>
</dbReference>
<dbReference type="Pfam" id="PF07687">
    <property type="entry name" value="M20_dimer"/>
    <property type="match status" value="1"/>
</dbReference>